<dbReference type="EMBL" id="FOFO01000006">
    <property type="protein sequence ID" value="SEP79121.1"/>
    <property type="molecule type" value="Genomic_DNA"/>
</dbReference>
<dbReference type="Gene3D" id="3.30.70.270">
    <property type="match status" value="1"/>
</dbReference>
<dbReference type="SMART" id="SM00448">
    <property type="entry name" value="REC"/>
    <property type="match status" value="1"/>
</dbReference>
<feature type="domain" description="GGDEF" evidence="6">
    <location>
        <begin position="169"/>
        <end position="304"/>
    </location>
</feature>
<dbReference type="RefSeq" id="WP_090204378.1">
    <property type="nucleotide sequence ID" value="NZ_FOFO01000006.1"/>
</dbReference>
<organism evidence="7 8">
    <name type="scientific">Ectothiorhodospira magna</name>
    <dbReference type="NCBI Taxonomy" id="867345"/>
    <lineage>
        <taxon>Bacteria</taxon>
        <taxon>Pseudomonadati</taxon>
        <taxon>Pseudomonadota</taxon>
        <taxon>Gammaproteobacteria</taxon>
        <taxon>Chromatiales</taxon>
        <taxon>Ectothiorhodospiraceae</taxon>
        <taxon>Ectothiorhodospira</taxon>
    </lineage>
</organism>
<dbReference type="PANTHER" id="PTHR45138">
    <property type="entry name" value="REGULATORY COMPONENTS OF SENSORY TRANSDUCTION SYSTEM"/>
    <property type="match status" value="1"/>
</dbReference>
<dbReference type="Gene3D" id="3.40.50.2300">
    <property type="match status" value="1"/>
</dbReference>
<dbReference type="InterPro" id="IPR000160">
    <property type="entry name" value="GGDEF_dom"/>
</dbReference>
<dbReference type="InterPro" id="IPR011006">
    <property type="entry name" value="CheY-like_superfamily"/>
</dbReference>
<dbReference type="SUPFAM" id="SSF55073">
    <property type="entry name" value="Nucleotide cyclase"/>
    <property type="match status" value="1"/>
</dbReference>
<accession>A0A1H9ARG6</accession>
<dbReference type="STRING" id="867345.SAMN05421693_10638"/>
<dbReference type="SUPFAM" id="SSF52172">
    <property type="entry name" value="CheY-like"/>
    <property type="match status" value="1"/>
</dbReference>
<dbReference type="AlphaFoldDB" id="A0A1H9ARG6"/>
<evidence type="ECO:0000313" key="8">
    <source>
        <dbReference type="Proteomes" id="UP000199496"/>
    </source>
</evidence>
<dbReference type="PROSITE" id="PS50887">
    <property type="entry name" value="GGDEF"/>
    <property type="match status" value="1"/>
</dbReference>
<dbReference type="PROSITE" id="PS50110">
    <property type="entry name" value="RESPONSE_REGULATORY"/>
    <property type="match status" value="1"/>
</dbReference>
<dbReference type="InterPro" id="IPR043128">
    <property type="entry name" value="Rev_trsase/Diguanyl_cyclase"/>
</dbReference>
<dbReference type="FunFam" id="3.30.70.270:FF:000001">
    <property type="entry name" value="Diguanylate cyclase domain protein"/>
    <property type="match status" value="1"/>
</dbReference>
<dbReference type="Proteomes" id="UP000199496">
    <property type="component" value="Unassembled WGS sequence"/>
</dbReference>
<evidence type="ECO:0000256" key="2">
    <source>
        <dbReference type="ARBA" id="ARBA00012528"/>
    </source>
</evidence>
<dbReference type="Pfam" id="PF00990">
    <property type="entry name" value="GGDEF"/>
    <property type="match status" value="1"/>
</dbReference>
<evidence type="ECO:0000259" key="5">
    <source>
        <dbReference type="PROSITE" id="PS50110"/>
    </source>
</evidence>
<dbReference type="InterPro" id="IPR050469">
    <property type="entry name" value="Diguanylate_Cyclase"/>
</dbReference>
<name>A0A1H9ARG6_9GAMM</name>
<evidence type="ECO:0000313" key="7">
    <source>
        <dbReference type="EMBL" id="SEP79121.1"/>
    </source>
</evidence>
<dbReference type="GO" id="GO:1902201">
    <property type="term" value="P:negative regulation of bacterial-type flagellum-dependent cell motility"/>
    <property type="evidence" value="ECO:0007669"/>
    <property type="project" value="TreeGrafter"/>
</dbReference>
<dbReference type="GO" id="GO:0005886">
    <property type="term" value="C:plasma membrane"/>
    <property type="evidence" value="ECO:0007669"/>
    <property type="project" value="TreeGrafter"/>
</dbReference>
<dbReference type="CDD" id="cd01949">
    <property type="entry name" value="GGDEF"/>
    <property type="match status" value="1"/>
</dbReference>
<evidence type="ECO:0000256" key="3">
    <source>
        <dbReference type="ARBA" id="ARBA00034247"/>
    </source>
</evidence>
<feature type="domain" description="Response regulatory" evidence="5">
    <location>
        <begin position="8"/>
        <end position="124"/>
    </location>
</feature>
<evidence type="ECO:0000256" key="4">
    <source>
        <dbReference type="PROSITE-ProRule" id="PRU00169"/>
    </source>
</evidence>
<dbReference type="EC" id="2.7.7.65" evidence="2"/>
<comment type="catalytic activity">
    <reaction evidence="3">
        <text>2 GTP = 3',3'-c-di-GMP + 2 diphosphate</text>
        <dbReference type="Rhea" id="RHEA:24898"/>
        <dbReference type="ChEBI" id="CHEBI:33019"/>
        <dbReference type="ChEBI" id="CHEBI:37565"/>
        <dbReference type="ChEBI" id="CHEBI:58805"/>
        <dbReference type="EC" id="2.7.7.65"/>
    </reaction>
</comment>
<evidence type="ECO:0000256" key="1">
    <source>
        <dbReference type="ARBA" id="ARBA00001946"/>
    </source>
</evidence>
<dbReference type="NCBIfam" id="TIGR00254">
    <property type="entry name" value="GGDEF"/>
    <property type="match status" value="1"/>
</dbReference>
<dbReference type="InterPro" id="IPR001789">
    <property type="entry name" value="Sig_transdc_resp-reg_receiver"/>
</dbReference>
<reference evidence="7 8" key="1">
    <citation type="submission" date="2016-10" db="EMBL/GenBank/DDBJ databases">
        <authorList>
            <person name="de Groot N.N."/>
        </authorList>
    </citation>
    <scope>NUCLEOTIDE SEQUENCE [LARGE SCALE GENOMIC DNA]</scope>
    <source>
        <strain evidence="7 8">B7-7</strain>
    </source>
</reference>
<dbReference type="Pfam" id="PF00072">
    <property type="entry name" value="Response_reg"/>
    <property type="match status" value="1"/>
</dbReference>
<dbReference type="GO" id="GO:0000160">
    <property type="term" value="P:phosphorelay signal transduction system"/>
    <property type="evidence" value="ECO:0007669"/>
    <property type="project" value="InterPro"/>
</dbReference>
<dbReference type="SMART" id="SM00267">
    <property type="entry name" value="GGDEF"/>
    <property type="match status" value="1"/>
</dbReference>
<dbReference type="GO" id="GO:0052621">
    <property type="term" value="F:diguanylate cyclase activity"/>
    <property type="evidence" value="ECO:0007669"/>
    <property type="project" value="UniProtKB-EC"/>
</dbReference>
<sequence>MVNEEKGSILIVDDQPANIHALANLLNGDYRILTATTAARALTLAGRDGGPDLILLDILMPDMDGYELCYRLKEDERTRHIPVIFVTALDHDAHEEKGFDLGAADYISKPFNPAIVRARVRNQVNLKRKTDLLERIALRDGLTEIPNRRQFDARLAEEWARLSRRPGSSPLSLLMIDVDHFKAYNDHYGHGAGDTALRRVAQALEGSLSRPADLVARYGGEEFVALLPETDLVGARHVGATMLAAVARLRIPHGHSTASPCLSISIGVATHDGESPQPSVEALKQAADQALYRAKIQGRNRVVD</sequence>
<protein>
    <recommendedName>
        <fullName evidence="2">diguanylate cyclase</fullName>
        <ecNumber evidence="2">2.7.7.65</ecNumber>
    </recommendedName>
</protein>
<dbReference type="InterPro" id="IPR029787">
    <property type="entry name" value="Nucleotide_cyclase"/>
</dbReference>
<feature type="modified residue" description="4-aspartylphosphate" evidence="4">
    <location>
        <position position="57"/>
    </location>
</feature>
<keyword evidence="4" id="KW-0597">Phosphoprotein</keyword>
<keyword evidence="8" id="KW-1185">Reference proteome</keyword>
<dbReference type="PANTHER" id="PTHR45138:SF9">
    <property type="entry name" value="DIGUANYLATE CYCLASE DGCM-RELATED"/>
    <property type="match status" value="1"/>
</dbReference>
<dbReference type="GO" id="GO:0043709">
    <property type="term" value="P:cell adhesion involved in single-species biofilm formation"/>
    <property type="evidence" value="ECO:0007669"/>
    <property type="project" value="TreeGrafter"/>
</dbReference>
<comment type="cofactor">
    <cofactor evidence="1">
        <name>Mg(2+)</name>
        <dbReference type="ChEBI" id="CHEBI:18420"/>
    </cofactor>
</comment>
<evidence type="ECO:0000259" key="6">
    <source>
        <dbReference type="PROSITE" id="PS50887"/>
    </source>
</evidence>
<gene>
    <name evidence="7" type="ORF">SAMN05421693_10638</name>
</gene>
<dbReference type="OrthoDB" id="9773156at2"/>
<proteinExistence type="predicted"/>